<dbReference type="AlphaFoldDB" id="A0A2M4B6L6"/>
<accession>A0A2M4B6L6</accession>
<keyword evidence="1" id="KW-0732">Signal</keyword>
<name>A0A2M4B6L6_9DIPT</name>
<protein>
    <submittedName>
        <fullName evidence="2">Putative secreted protein</fullName>
    </submittedName>
</protein>
<sequence length="69" mass="7887">MFMVLCAVCVLCVRLCSLSRQRKQSQKCRLLRCLTRSAIVATQRVSENPQFNEITRNRRTLTLGPSTNS</sequence>
<feature type="signal peptide" evidence="1">
    <location>
        <begin position="1"/>
        <end position="18"/>
    </location>
</feature>
<dbReference type="EMBL" id="GGFK01015355">
    <property type="protein sequence ID" value="MBW48676.1"/>
    <property type="molecule type" value="Transcribed_RNA"/>
</dbReference>
<feature type="chain" id="PRO_5014895427" evidence="1">
    <location>
        <begin position="19"/>
        <end position="69"/>
    </location>
</feature>
<proteinExistence type="predicted"/>
<evidence type="ECO:0000256" key="1">
    <source>
        <dbReference type="SAM" id="SignalP"/>
    </source>
</evidence>
<reference evidence="2" key="1">
    <citation type="submission" date="2018-01" db="EMBL/GenBank/DDBJ databases">
        <title>An insight into the sialome of Amazonian anophelines.</title>
        <authorList>
            <person name="Ribeiro J.M."/>
            <person name="Scarpassa V."/>
            <person name="Calvo E."/>
        </authorList>
    </citation>
    <scope>NUCLEOTIDE SEQUENCE</scope>
    <source>
        <tissue evidence="2">Salivary glands</tissue>
    </source>
</reference>
<organism evidence="2">
    <name type="scientific">Anopheles triannulatus</name>
    <dbReference type="NCBI Taxonomy" id="58253"/>
    <lineage>
        <taxon>Eukaryota</taxon>
        <taxon>Metazoa</taxon>
        <taxon>Ecdysozoa</taxon>
        <taxon>Arthropoda</taxon>
        <taxon>Hexapoda</taxon>
        <taxon>Insecta</taxon>
        <taxon>Pterygota</taxon>
        <taxon>Neoptera</taxon>
        <taxon>Endopterygota</taxon>
        <taxon>Diptera</taxon>
        <taxon>Nematocera</taxon>
        <taxon>Culicoidea</taxon>
        <taxon>Culicidae</taxon>
        <taxon>Anophelinae</taxon>
        <taxon>Anopheles</taxon>
    </lineage>
</organism>
<evidence type="ECO:0000313" key="2">
    <source>
        <dbReference type="EMBL" id="MBW48676.1"/>
    </source>
</evidence>